<comment type="caution">
    <text evidence="2">The sequence shown here is derived from an EMBL/GenBank/DDBJ whole genome shotgun (WGS) entry which is preliminary data.</text>
</comment>
<reference evidence="2 3" key="1">
    <citation type="journal article" date="2018" name="Sci. Rep.">
        <title>Raphidocelis subcapitata (=Pseudokirchneriella subcapitata) provides an insight into genome evolution and environmental adaptations in the Sphaeropleales.</title>
        <authorList>
            <person name="Suzuki S."/>
            <person name="Yamaguchi H."/>
            <person name="Nakajima N."/>
            <person name="Kawachi M."/>
        </authorList>
    </citation>
    <scope>NUCLEOTIDE SEQUENCE [LARGE SCALE GENOMIC DNA]</scope>
    <source>
        <strain evidence="2 3">NIES-35</strain>
    </source>
</reference>
<dbReference type="InterPro" id="IPR029058">
    <property type="entry name" value="AB_hydrolase_fold"/>
</dbReference>
<dbReference type="OrthoDB" id="10683725at2759"/>
<keyword evidence="3" id="KW-1185">Reference proteome</keyword>
<dbReference type="AlphaFoldDB" id="A0A2V0PEI7"/>
<dbReference type="PANTHER" id="PTHR46483:SF4">
    <property type="entry name" value="PHOSPHOLIPASE A1 PLIP2, CHLOROPLASTIC"/>
    <property type="match status" value="1"/>
</dbReference>
<feature type="region of interest" description="Disordered" evidence="1">
    <location>
        <begin position="276"/>
        <end position="319"/>
    </location>
</feature>
<gene>
    <name evidence="2" type="ORF">Rsub_08568</name>
</gene>
<dbReference type="SUPFAM" id="SSF53474">
    <property type="entry name" value="alpha/beta-Hydrolases"/>
    <property type="match status" value="1"/>
</dbReference>
<dbReference type="EMBL" id="BDRX01000066">
    <property type="protein sequence ID" value="GBF95587.1"/>
    <property type="molecule type" value="Genomic_DNA"/>
</dbReference>
<dbReference type="InParanoid" id="A0A2V0PEI7"/>
<protein>
    <recommendedName>
        <fullName evidence="4">Fungal lipase-like domain-containing protein</fullName>
    </recommendedName>
</protein>
<dbReference type="PANTHER" id="PTHR46483">
    <property type="entry name" value="PHOSPHOLIPASE A1 PLIP2, CHLOROPLASTIC"/>
    <property type="match status" value="1"/>
</dbReference>
<dbReference type="GO" id="GO:0008970">
    <property type="term" value="F:phospholipase A1 activity"/>
    <property type="evidence" value="ECO:0007669"/>
    <property type="project" value="InterPro"/>
</dbReference>
<feature type="compositionally biased region" description="Low complexity" evidence="1">
    <location>
        <begin position="196"/>
        <end position="209"/>
    </location>
</feature>
<feature type="region of interest" description="Disordered" evidence="1">
    <location>
        <begin position="190"/>
        <end position="209"/>
    </location>
</feature>
<accession>A0A2V0PEI7</accession>
<name>A0A2V0PEI7_9CHLO</name>
<dbReference type="Proteomes" id="UP000247498">
    <property type="component" value="Unassembled WGS sequence"/>
</dbReference>
<dbReference type="InterPro" id="IPR043367">
    <property type="entry name" value="PLIP1/2/3"/>
</dbReference>
<evidence type="ECO:0008006" key="4">
    <source>
        <dbReference type="Google" id="ProtNLM"/>
    </source>
</evidence>
<proteinExistence type="predicted"/>
<evidence type="ECO:0000313" key="2">
    <source>
        <dbReference type="EMBL" id="GBF95587.1"/>
    </source>
</evidence>
<evidence type="ECO:0000313" key="3">
    <source>
        <dbReference type="Proteomes" id="UP000247498"/>
    </source>
</evidence>
<sequence>MRPAIGCSARAAERRTGILGPVGRPSLRLTPCRAGFPGADHPSAQAAARGLQGAYDWAQRLKQQPSNAARGSPQKAAHVDTAAAARGGVRSTKPVAPVSAEERELVHLLVHLSALAASADTVTGAQLIEHRLTLVTTSATCDALLAAPFAAAAASDADAAADGDGMAPPGDLVRAYAERAASVVGAAGADRDAGWTRPRPGGSAAGPASALHALTAQSDSDGLAGSGGGGGGGGAAGAARGALSRVAALQRGVSRAAAAAVKAGAPLARSTLEAAAKTVGRPGSPAPAASVGPVQRRAGSPAPPDAAAAGPMPPRAEARAHPNAAWAGMETDDEGAQEGPSPQMLAAAAAAAVAEAAAAGGGARAAPRRAPAAYAAPSGPALPTVYSDPASRWLVADAPDTGVRHIVISAPPALEARFGRDAASQRLAANSDLVTFESYSLRARANRALHAEALALYGRLLPLVLDHLQDCPSGRVCLSGEGLGGSLAALATLMLAHRGLRHSALAPAVALNAPPVLVEVPDVAAFCPEEGCSLDDVGAMLDDAAARGVLARLGLPRGAVLNVFFNRDGRAGGAAAAAAAASVSVSAAPGGAGAGGAAGAALRRLDSALASQFAGSALVPEALKSWLHRASGADAALQILNPVGRILWYEPAV</sequence>
<feature type="region of interest" description="Disordered" evidence="1">
    <location>
        <begin position="218"/>
        <end position="238"/>
    </location>
</feature>
<feature type="compositionally biased region" description="Gly residues" evidence="1">
    <location>
        <begin position="224"/>
        <end position="236"/>
    </location>
</feature>
<feature type="compositionally biased region" description="Low complexity" evidence="1">
    <location>
        <begin position="279"/>
        <end position="310"/>
    </location>
</feature>
<evidence type="ECO:0000256" key="1">
    <source>
        <dbReference type="SAM" id="MobiDB-lite"/>
    </source>
</evidence>
<feature type="region of interest" description="Disordered" evidence="1">
    <location>
        <begin position="63"/>
        <end position="90"/>
    </location>
</feature>
<organism evidence="2 3">
    <name type="scientific">Raphidocelis subcapitata</name>
    <dbReference type="NCBI Taxonomy" id="307507"/>
    <lineage>
        <taxon>Eukaryota</taxon>
        <taxon>Viridiplantae</taxon>
        <taxon>Chlorophyta</taxon>
        <taxon>core chlorophytes</taxon>
        <taxon>Chlorophyceae</taxon>
        <taxon>CS clade</taxon>
        <taxon>Sphaeropleales</taxon>
        <taxon>Selenastraceae</taxon>
        <taxon>Raphidocelis</taxon>
    </lineage>
</organism>